<dbReference type="GO" id="GO:0006313">
    <property type="term" value="P:DNA transposition"/>
    <property type="evidence" value="ECO:0007669"/>
    <property type="project" value="InterPro"/>
</dbReference>
<comment type="caution">
    <text evidence="3">The sequence shown here is derived from an EMBL/GenBank/DDBJ whole genome shotgun (WGS) entry which is preliminary data.</text>
</comment>
<reference evidence="3" key="2">
    <citation type="journal article" date="2021" name="Syst. Appl. Microbiol.">
        <title>Roseomonas hellenica sp. nov., isolated from roots of wild-growing Alkanna tinctoria.</title>
        <authorList>
            <person name="Rat A."/>
            <person name="Naranjo H.D."/>
            <person name="Lebbe L."/>
            <person name="Cnockaert M."/>
            <person name="Krigas N."/>
            <person name="Grigoriadou K."/>
            <person name="Maloupa E."/>
            <person name="Willems A."/>
        </authorList>
    </citation>
    <scope>NUCLEOTIDE SEQUENCE</scope>
    <source>
        <strain evidence="3">LMG 31228</strain>
    </source>
</reference>
<feature type="domain" description="Transposase IS116/IS110/IS902 C-terminal" evidence="2">
    <location>
        <begin position="209"/>
        <end position="290"/>
    </location>
</feature>
<dbReference type="NCBIfam" id="NF033542">
    <property type="entry name" value="transpos_IS110"/>
    <property type="match status" value="1"/>
</dbReference>
<dbReference type="InterPro" id="IPR002525">
    <property type="entry name" value="Transp_IS110-like_N"/>
</dbReference>
<dbReference type="Proteomes" id="UP001138709">
    <property type="component" value="Unassembled WGS sequence"/>
</dbReference>
<dbReference type="AlphaFoldDB" id="A0A9X9XKN7"/>
<dbReference type="EMBL" id="JAAEDL010000079">
    <property type="protein sequence ID" value="MBR0684273.1"/>
    <property type="molecule type" value="Genomic_DNA"/>
</dbReference>
<evidence type="ECO:0000313" key="3">
    <source>
        <dbReference type="EMBL" id="MBR0684273.1"/>
    </source>
</evidence>
<proteinExistence type="predicted"/>
<accession>A0A9X9XKN7</accession>
<sequence>MEVKTIGLDLAKHIFQVHGVDASGAVSVTKRLRRSQMLEFFAGLKPCLVGIEACPTAHYWGREIRSLGHDVRLIPPQYVKPYVRRSKNDAADAAAICEAVARPSMRFVPLKDEMQQAALMLHRVRDLLVRQRVQLISAIRAHAAEFGVIEAKGPQNIVRLLASLEAGGVPDLARQLIGVLTEQLDAVDEQIAEVDRRIVSWHKNNETSRRLASIPGVGTMTATAIAATVPDPSVFRGGREFAAWLGLVPRQNSSGGKARLGKISKQGNEHVRRLLIIGAQAALLCSKEVKANPWVQGMMARRPRMVVVVALANKMARIAWALMARRTQYGVAVAA</sequence>
<evidence type="ECO:0000259" key="2">
    <source>
        <dbReference type="Pfam" id="PF02371"/>
    </source>
</evidence>
<protein>
    <submittedName>
        <fullName evidence="3">IS110 family transposase</fullName>
    </submittedName>
</protein>
<feature type="domain" description="Transposase IS110-like N-terminal" evidence="1">
    <location>
        <begin position="6"/>
        <end position="142"/>
    </location>
</feature>
<gene>
    <name evidence="3" type="ORF">GXW74_27700</name>
</gene>
<dbReference type="InterPro" id="IPR047650">
    <property type="entry name" value="Transpos_IS110"/>
</dbReference>
<evidence type="ECO:0000259" key="1">
    <source>
        <dbReference type="Pfam" id="PF01548"/>
    </source>
</evidence>
<dbReference type="RefSeq" id="WP_211850160.1">
    <property type="nucleotide sequence ID" value="NZ_JAAEDL010000079.1"/>
</dbReference>
<reference evidence="3" key="1">
    <citation type="submission" date="2020-01" db="EMBL/GenBank/DDBJ databases">
        <authorList>
            <person name="Rat A."/>
        </authorList>
    </citation>
    <scope>NUCLEOTIDE SEQUENCE</scope>
    <source>
        <strain evidence="3">LMG 31228</strain>
    </source>
</reference>
<name>A0A9X9XKN7_9PROT</name>
<organism evidence="3 4">
    <name type="scientific">Neoroseomonas eburnea</name>
    <dbReference type="NCBI Taxonomy" id="1346889"/>
    <lineage>
        <taxon>Bacteria</taxon>
        <taxon>Pseudomonadati</taxon>
        <taxon>Pseudomonadota</taxon>
        <taxon>Alphaproteobacteria</taxon>
        <taxon>Acetobacterales</taxon>
        <taxon>Acetobacteraceae</taxon>
        <taxon>Neoroseomonas</taxon>
    </lineage>
</organism>
<dbReference type="Pfam" id="PF02371">
    <property type="entry name" value="Transposase_20"/>
    <property type="match status" value="1"/>
</dbReference>
<dbReference type="PANTHER" id="PTHR33055:SF3">
    <property type="entry name" value="PUTATIVE TRANSPOSASE FOR IS117-RELATED"/>
    <property type="match status" value="1"/>
</dbReference>
<dbReference type="GO" id="GO:0003677">
    <property type="term" value="F:DNA binding"/>
    <property type="evidence" value="ECO:0007669"/>
    <property type="project" value="InterPro"/>
</dbReference>
<dbReference type="InterPro" id="IPR003346">
    <property type="entry name" value="Transposase_20"/>
</dbReference>
<evidence type="ECO:0000313" key="4">
    <source>
        <dbReference type="Proteomes" id="UP001138709"/>
    </source>
</evidence>
<dbReference type="GO" id="GO:0004803">
    <property type="term" value="F:transposase activity"/>
    <property type="evidence" value="ECO:0007669"/>
    <property type="project" value="InterPro"/>
</dbReference>
<dbReference type="Pfam" id="PF01548">
    <property type="entry name" value="DEDD_Tnp_IS110"/>
    <property type="match status" value="1"/>
</dbReference>
<dbReference type="PANTHER" id="PTHR33055">
    <property type="entry name" value="TRANSPOSASE FOR INSERTION SEQUENCE ELEMENT IS1111A"/>
    <property type="match status" value="1"/>
</dbReference>
<keyword evidence="4" id="KW-1185">Reference proteome</keyword>